<feature type="chain" id="PRO_5046323700" description="PEP-CTERM protein-sorting domain-containing protein" evidence="1">
    <location>
        <begin position="20"/>
        <end position="125"/>
    </location>
</feature>
<accession>A0ABW7EH75</accession>
<proteinExistence type="predicted"/>
<comment type="caution">
    <text evidence="2">The sequence shown here is derived from an EMBL/GenBank/DDBJ whole genome shotgun (WGS) entry which is preliminary data.</text>
</comment>
<gene>
    <name evidence="2" type="ORF">ACG02S_02680</name>
</gene>
<evidence type="ECO:0008006" key="4">
    <source>
        <dbReference type="Google" id="ProtNLM"/>
    </source>
</evidence>
<name>A0ABW7EH75_9BURK</name>
<dbReference type="RefSeq" id="WP_394468894.1">
    <property type="nucleotide sequence ID" value="NZ_JBIGHY010000001.1"/>
</dbReference>
<keyword evidence="3" id="KW-1185">Reference proteome</keyword>
<reference evidence="2 3" key="1">
    <citation type="submission" date="2024-09" db="EMBL/GenBank/DDBJ databases">
        <title>Novel species of the genus Pelomonas and Roseateles isolated from streams.</title>
        <authorList>
            <person name="Lu H."/>
        </authorList>
    </citation>
    <scope>NUCLEOTIDE SEQUENCE [LARGE SCALE GENOMIC DNA]</scope>
    <source>
        <strain evidence="2 3">DC23W</strain>
    </source>
</reference>
<dbReference type="Proteomes" id="UP001606300">
    <property type="component" value="Unassembled WGS sequence"/>
</dbReference>
<sequence length="125" mass="12847">MKALILAATLVALSFQATAGAAQDAQVAAVADARATTVMADAGRLGSASLSALNASRWDTVRPQAAAEGSPLDAFVPNVDAGTLLVSIAVLAFALSRPVSRVLRRQAQQRRATALAATLPHETQR</sequence>
<feature type="signal peptide" evidence="1">
    <location>
        <begin position="1"/>
        <end position="19"/>
    </location>
</feature>
<keyword evidence="1" id="KW-0732">Signal</keyword>
<protein>
    <recommendedName>
        <fullName evidence="4">PEP-CTERM protein-sorting domain-containing protein</fullName>
    </recommendedName>
</protein>
<dbReference type="EMBL" id="JBIGHY010000001">
    <property type="protein sequence ID" value="MFG6412797.1"/>
    <property type="molecule type" value="Genomic_DNA"/>
</dbReference>
<evidence type="ECO:0000313" key="2">
    <source>
        <dbReference type="EMBL" id="MFG6412797.1"/>
    </source>
</evidence>
<organism evidence="2 3">
    <name type="scientific">Pelomonas dachongensis</name>
    <dbReference type="NCBI Taxonomy" id="3299029"/>
    <lineage>
        <taxon>Bacteria</taxon>
        <taxon>Pseudomonadati</taxon>
        <taxon>Pseudomonadota</taxon>
        <taxon>Betaproteobacteria</taxon>
        <taxon>Burkholderiales</taxon>
        <taxon>Sphaerotilaceae</taxon>
        <taxon>Roseateles</taxon>
    </lineage>
</organism>
<evidence type="ECO:0000256" key="1">
    <source>
        <dbReference type="SAM" id="SignalP"/>
    </source>
</evidence>
<evidence type="ECO:0000313" key="3">
    <source>
        <dbReference type="Proteomes" id="UP001606300"/>
    </source>
</evidence>